<dbReference type="EMBL" id="OBMQ01000001">
    <property type="protein sequence ID" value="SOB90302.1"/>
    <property type="molecule type" value="Genomic_DNA"/>
</dbReference>
<dbReference type="RefSeq" id="WP_097071725.1">
    <property type="nucleotide sequence ID" value="NZ_OBMQ01000001.1"/>
</dbReference>
<keyword evidence="2" id="KW-1185">Reference proteome</keyword>
<dbReference type="Proteomes" id="UP000219636">
    <property type="component" value="Unassembled WGS sequence"/>
</dbReference>
<evidence type="ECO:0000313" key="2">
    <source>
        <dbReference type="Proteomes" id="UP000219636"/>
    </source>
</evidence>
<reference evidence="2" key="1">
    <citation type="submission" date="2017-08" db="EMBL/GenBank/DDBJ databases">
        <authorList>
            <person name="Varghese N."/>
            <person name="Submissions S."/>
        </authorList>
    </citation>
    <scope>NUCLEOTIDE SEQUENCE [LARGE SCALE GENOMIC DNA]</scope>
    <source>
        <strain evidence="2">JC22</strain>
    </source>
</reference>
<evidence type="ECO:0000313" key="1">
    <source>
        <dbReference type="EMBL" id="SOB90302.1"/>
    </source>
</evidence>
<gene>
    <name evidence="1" type="ORF">SAMN05880501_101137</name>
</gene>
<protein>
    <submittedName>
        <fullName evidence="1">Uncharacterized protein</fullName>
    </submittedName>
</protein>
<dbReference type="AlphaFoldDB" id="A0A285RD19"/>
<sequence>MNEIKISYAEIVEDYFDSNLDIWVKIFRFNLGNNEIKYEMAIISSNNKEWELDNEGFNVRFAPPLSLNSIAEEILSLGKGDSKKINELYQLLDTLGDIRENHEFLIPKLLEMTKEDNKVK</sequence>
<proteinExistence type="predicted"/>
<accession>A0A285RD19</accession>
<organism evidence="1 2">
    <name type="scientific">Ureibacillus xyleni</name>
    <dbReference type="NCBI Taxonomy" id="614648"/>
    <lineage>
        <taxon>Bacteria</taxon>
        <taxon>Bacillati</taxon>
        <taxon>Bacillota</taxon>
        <taxon>Bacilli</taxon>
        <taxon>Bacillales</taxon>
        <taxon>Caryophanaceae</taxon>
        <taxon>Ureibacillus</taxon>
    </lineage>
</organism>
<name>A0A285RD19_9BACL</name>